<keyword evidence="1" id="KW-0472">Membrane</keyword>
<accession>A0A1I7X589</accession>
<evidence type="ECO:0000256" key="1">
    <source>
        <dbReference type="SAM" id="Phobius"/>
    </source>
</evidence>
<organism evidence="2 3">
    <name type="scientific">Heterorhabditis bacteriophora</name>
    <name type="common">Entomopathogenic nematode worm</name>
    <dbReference type="NCBI Taxonomy" id="37862"/>
    <lineage>
        <taxon>Eukaryota</taxon>
        <taxon>Metazoa</taxon>
        <taxon>Ecdysozoa</taxon>
        <taxon>Nematoda</taxon>
        <taxon>Chromadorea</taxon>
        <taxon>Rhabditida</taxon>
        <taxon>Rhabditina</taxon>
        <taxon>Rhabditomorpha</taxon>
        <taxon>Strongyloidea</taxon>
        <taxon>Heterorhabditidae</taxon>
        <taxon>Heterorhabditis</taxon>
    </lineage>
</organism>
<dbReference type="Proteomes" id="UP000095283">
    <property type="component" value="Unplaced"/>
</dbReference>
<evidence type="ECO:0000313" key="2">
    <source>
        <dbReference type="Proteomes" id="UP000095283"/>
    </source>
</evidence>
<keyword evidence="2" id="KW-1185">Reference proteome</keyword>
<keyword evidence="1" id="KW-1133">Transmembrane helix</keyword>
<dbReference type="WBParaSite" id="Hba_12630">
    <property type="protein sequence ID" value="Hba_12630"/>
    <property type="gene ID" value="Hba_12630"/>
</dbReference>
<protein>
    <submittedName>
        <fullName evidence="3">CASP-like protein</fullName>
    </submittedName>
</protein>
<feature type="transmembrane region" description="Helical" evidence="1">
    <location>
        <begin position="6"/>
        <end position="29"/>
    </location>
</feature>
<sequence length="81" mass="8919">MAIDDLAVYFAFAVSAYNTLVVGVSIYLVTHLICAVYDVIWDINETGMNCNELAEHVQLTAWCPLTVAVIASYFGITQDEV</sequence>
<keyword evidence="1" id="KW-0812">Transmembrane</keyword>
<proteinExistence type="predicted"/>
<evidence type="ECO:0000313" key="3">
    <source>
        <dbReference type="WBParaSite" id="Hba_12630"/>
    </source>
</evidence>
<dbReference type="AlphaFoldDB" id="A0A1I7X589"/>
<name>A0A1I7X589_HETBA</name>
<reference evidence="3" key="1">
    <citation type="submission" date="2016-11" db="UniProtKB">
        <authorList>
            <consortium name="WormBaseParasite"/>
        </authorList>
    </citation>
    <scope>IDENTIFICATION</scope>
</reference>